<accession>A0A0N8HGP5</accession>
<dbReference type="AlphaFoldDB" id="A0A0N8HGP5"/>
<gene>
    <name evidence="1" type="ORF">HB13667_06640</name>
</gene>
<sequence length="406" mass="45259">MLSKAEKSILVRIFEACVLDRSVLEALPPFSAAGVVENVIRETDPEAFNKGVSDFLKTNTGKDLSRQTLLTVIRSSHVFCKNHDDTNINKKLLTFVDLFKACEVKAHSTFKILHGADPASLLEPKIIGPITIYAIPRHTDQIESPFKNCKHQFREGVDRVVVEHRSMVRDQIKALEIANKAFNTLDLLIAFLLGDRNKTYAAGVMHLRFDPFQSAIITSANGIFGGEEEFLGFRNNVDIHDLLSTDLYQGTDMSSDLISSVMDPGDEIERKISRAVEWVGEAYIEKNKASAFLKVAVAMEAMLKVDEKGLISASIVSTIAEQCAFILGEDADDCLRIEHKVKAMYGVRSSIVHSGSSSVDDLLLQDFLDLIRKIIFKVVNLKVSLDLKNVKELQATLKKRKYSGVW</sequence>
<name>A0A0N8HGP5_PSEPU</name>
<evidence type="ECO:0000313" key="2">
    <source>
        <dbReference type="Proteomes" id="UP000050437"/>
    </source>
</evidence>
<organism evidence="1 2">
    <name type="scientific">Pseudomonas putida</name>
    <name type="common">Arthrobacter siderocapsulatus</name>
    <dbReference type="NCBI Taxonomy" id="303"/>
    <lineage>
        <taxon>Bacteria</taxon>
        <taxon>Pseudomonadati</taxon>
        <taxon>Pseudomonadota</taxon>
        <taxon>Gammaproteobacteria</taxon>
        <taxon>Pseudomonadales</taxon>
        <taxon>Pseudomonadaceae</taxon>
        <taxon>Pseudomonas</taxon>
    </lineage>
</organism>
<protein>
    <submittedName>
        <fullName evidence="1">Uncharacterized protein</fullName>
    </submittedName>
</protein>
<dbReference type="Proteomes" id="UP000050437">
    <property type="component" value="Unassembled WGS sequence"/>
</dbReference>
<comment type="caution">
    <text evidence="1">The sequence shown here is derived from an EMBL/GenBank/DDBJ whole genome shotgun (WGS) entry which is preliminary data.</text>
</comment>
<evidence type="ECO:0000313" key="1">
    <source>
        <dbReference type="EMBL" id="KPM67548.1"/>
    </source>
</evidence>
<dbReference type="EMBL" id="LKKS01000034">
    <property type="protein sequence ID" value="KPM67548.1"/>
    <property type="molecule type" value="Genomic_DNA"/>
</dbReference>
<proteinExistence type="predicted"/>
<reference evidence="1 2" key="1">
    <citation type="submission" date="2015-10" db="EMBL/GenBank/DDBJ databases">
        <title>Pseudomonas putida clinical strains.</title>
        <authorList>
            <person name="Molina L."/>
            <person name="Udaondo Z."/>
        </authorList>
    </citation>
    <scope>NUCLEOTIDE SEQUENCE [LARGE SCALE GENOMIC DNA]</scope>
    <source>
        <strain evidence="1 2">HB13667</strain>
    </source>
</reference>
<dbReference type="RefSeq" id="WP_054572325.1">
    <property type="nucleotide sequence ID" value="NZ_LKKS01000034.1"/>
</dbReference>